<feature type="region of interest" description="Disordered" evidence="1">
    <location>
        <begin position="1"/>
        <end position="25"/>
    </location>
</feature>
<accession>A0A5P6NZ66</accession>
<dbReference type="SUPFAM" id="SSF55008">
    <property type="entry name" value="HMA, heavy metal-associated domain"/>
    <property type="match status" value="1"/>
</dbReference>
<dbReference type="OrthoDB" id="7205933at2"/>
<gene>
    <name evidence="3" type="ORF">F8237_02450</name>
</gene>
<evidence type="ECO:0000313" key="4">
    <source>
        <dbReference type="Proteomes" id="UP000325641"/>
    </source>
</evidence>
<dbReference type="InterPro" id="IPR036163">
    <property type="entry name" value="HMA_dom_sf"/>
</dbReference>
<dbReference type="PRINTS" id="PR00946">
    <property type="entry name" value="HGSCAVENGER"/>
</dbReference>
<dbReference type="Proteomes" id="UP000325641">
    <property type="component" value="Chromosome"/>
</dbReference>
<name>A0A5P6NZ66_9BRAD</name>
<dbReference type="PROSITE" id="PS50846">
    <property type="entry name" value="HMA_2"/>
    <property type="match status" value="1"/>
</dbReference>
<dbReference type="AlphaFoldDB" id="A0A5P6NZ66"/>
<feature type="compositionally biased region" description="Polar residues" evidence="1">
    <location>
        <begin position="1"/>
        <end position="17"/>
    </location>
</feature>
<dbReference type="CDD" id="cd00371">
    <property type="entry name" value="HMA"/>
    <property type="match status" value="1"/>
</dbReference>
<dbReference type="InterPro" id="IPR006121">
    <property type="entry name" value="HMA_dom"/>
</dbReference>
<evidence type="ECO:0000256" key="1">
    <source>
        <dbReference type="SAM" id="MobiDB-lite"/>
    </source>
</evidence>
<dbReference type="RefSeq" id="WP_151642239.1">
    <property type="nucleotide sequence ID" value="NZ_CP044543.1"/>
</dbReference>
<dbReference type="Gene3D" id="3.30.70.100">
    <property type="match status" value="1"/>
</dbReference>
<sequence>MDASRSGTASVAPTTAENEGGGQKRQRLVAAGSILGALHIRVDNMYCAACPHIVKSSMAAVPGVSTVTVSFTAKTATVTFDDAKATTDTIAAASMNAGYPAQAKQ</sequence>
<dbReference type="InterPro" id="IPR001802">
    <property type="entry name" value="MerP/CopZ"/>
</dbReference>
<dbReference type="EMBL" id="CP044543">
    <property type="protein sequence ID" value="QFI71332.1"/>
    <property type="molecule type" value="Genomic_DNA"/>
</dbReference>
<organism evidence="3 4">
    <name type="scientific">Bradyrhizobium betae</name>
    <dbReference type="NCBI Taxonomy" id="244734"/>
    <lineage>
        <taxon>Bacteria</taxon>
        <taxon>Pseudomonadati</taxon>
        <taxon>Pseudomonadota</taxon>
        <taxon>Alphaproteobacteria</taxon>
        <taxon>Hyphomicrobiales</taxon>
        <taxon>Nitrobacteraceae</taxon>
        <taxon>Bradyrhizobium</taxon>
    </lineage>
</organism>
<dbReference type="KEGG" id="bbet:F8237_02450"/>
<protein>
    <submittedName>
        <fullName evidence="3">Mercuric transport protein periplasmic component</fullName>
    </submittedName>
</protein>
<proteinExistence type="predicted"/>
<evidence type="ECO:0000313" key="3">
    <source>
        <dbReference type="EMBL" id="QFI71332.1"/>
    </source>
</evidence>
<feature type="domain" description="HMA" evidence="2">
    <location>
        <begin position="36"/>
        <end position="102"/>
    </location>
</feature>
<reference evidence="4" key="1">
    <citation type="submission" date="2019-10" db="EMBL/GenBank/DDBJ databases">
        <title>Complete Genome Sequence of Bradyrhizobium betae type strain PL7HG1T.</title>
        <authorList>
            <person name="Bromfield E.S.P."/>
            <person name="Cloutier S."/>
        </authorList>
    </citation>
    <scope>NUCLEOTIDE SEQUENCE [LARGE SCALE GENOMIC DNA]</scope>
    <source>
        <strain evidence="4">PL7HG1</strain>
    </source>
</reference>
<dbReference type="Pfam" id="PF00403">
    <property type="entry name" value="HMA"/>
    <property type="match status" value="1"/>
</dbReference>
<dbReference type="GO" id="GO:0046872">
    <property type="term" value="F:metal ion binding"/>
    <property type="evidence" value="ECO:0007669"/>
    <property type="project" value="InterPro"/>
</dbReference>
<evidence type="ECO:0000259" key="2">
    <source>
        <dbReference type="PROSITE" id="PS50846"/>
    </source>
</evidence>